<evidence type="ECO:0000256" key="3">
    <source>
        <dbReference type="ARBA" id="ARBA00022553"/>
    </source>
</evidence>
<dbReference type="GO" id="GO:0005876">
    <property type="term" value="C:spindle microtubule"/>
    <property type="evidence" value="ECO:0007669"/>
    <property type="project" value="TreeGrafter"/>
</dbReference>
<dbReference type="SUPFAM" id="SSF52540">
    <property type="entry name" value="P-loop containing nucleoside triphosphate hydrolases"/>
    <property type="match status" value="1"/>
</dbReference>
<dbReference type="InterPro" id="IPR036961">
    <property type="entry name" value="Kinesin_motor_dom_sf"/>
</dbReference>
<feature type="domain" description="Kinesin motor" evidence="8">
    <location>
        <begin position="25"/>
        <end position="116"/>
    </location>
</feature>
<dbReference type="GO" id="GO:0005634">
    <property type="term" value="C:nucleus"/>
    <property type="evidence" value="ECO:0007669"/>
    <property type="project" value="TreeGrafter"/>
</dbReference>
<dbReference type="EMBL" id="KN834852">
    <property type="protein sequence ID" value="KIK51878.1"/>
    <property type="molecule type" value="Genomic_DNA"/>
</dbReference>
<dbReference type="GO" id="GO:0007018">
    <property type="term" value="P:microtubule-based movement"/>
    <property type="evidence" value="ECO:0007669"/>
    <property type="project" value="InterPro"/>
</dbReference>
<evidence type="ECO:0000256" key="5">
    <source>
        <dbReference type="ARBA" id="ARBA00023175"/>
    </source>
</evidence>
<keyword evidence="10" id="KW-1185">Reference proteome</keyword>
<name>A0A0D0CAJ8_9AGAR</name>
<dbReference type="GO" id="GO:0005524">
    <property type="term" value="F:ATP binding"/>
    <property type="evidence" value="ECO:0007669"/>
    <property type="project" value="UniProtKB-UniRule"/>
</dbReference>
<evidence type="ECO:0000313" key="9">
    <source>
        <dbReference type="EMBL" id="KIK51878.1"/>
    </source>
</evidence>
<keyword evidence="3" id="KW-0597">Phosphoprotein</keyword>
<dbReference type="AlphaFoldDB" id="A0A0D0CAJ8"/>
<keyword evidence="2" id="KW-0963">Cytoplasm</keyword>
<dbReference type="OrthoDB" id="123929at2759"/>
<protein>
    <recommendedName>
        <fullName evidence="8">Kinesin motor domain-containing protein</fullName>
    </recommendedName>
</protein>
<dbReference type="PROSITE" id="PS50067">
    <property type="entry name" value="KINESIN_MOTOR_2"/>
    <property type="match status" value="1"/>
</dbReference>
<evidence type="ECO:0000256" key="2">
    <source>
        <dbReference type="ARBA" id="ARBA00022490"/>
    </source>
</evidence>
<evidence type="ECO:0000313" key="10">
    <source>
        <dbReference type="Proteomes" id="UP000053593"/>
    </source>
</evidence>
<dbReference type="InterPro" id="IPR047149">
    <property type="entry name" value="KIF11-like"/>
</dbReference>
<organism evidence="9 10">
    <name type="scientific">Collybiopsis luxurians FD-317 M1</name>
    <dbReference type="NCBI Taxonomy" id="944289"/>
    <lineage>
        <taxon>Eukaryota</taxon>
        <taxon>Fungi</taxon>
        <taxon>Dikarya</taxon>
        <taxon>Basidiomycota</taxon>
        <taxon>Agaricomycotina</taxon>
        <taxon>Agaricomycetes</taxon>
        <taxon>Agaricomycetidae</taxon>
        <taxon>Agaricales</taxon>
        <taxon>Marasmiineae</taxon>
        <taxon>Omphalotaceae</taxon>
        <taxon>Collybiopsis</taxon>
        <taxon>Collybiopsis luxurians</taxon>
    </lineage>
</organism>
<reference evidence="9 10" key="1">
    <citation type="submission" date="2014-04" db="EMBL/GenBank/DDBJ databases">
        <title>Evolutionary Origins and Diversification of the Mycorrhizal Mutualists.</title>
        <authorList>
            <consortium name="DOE Joint Genome Institute"/>
            <consortium name="Mycorrhizal Genomics Consortium"/>
            <person name="Kohler A."/>
            <person name="Kuo A."/>
            <person name="Nagy L.G."/>
            <person name="Floudas D."/>
            <person name="Copeland A."/>
            <person name="Barry K.W."/>
            <person name="Cichocki N."/>
            <person name="Veneault-Fourrey C."/>
            <person name="LaButti K."/>
            <person name="Lindquist E.A."/>
            <person name="Lipzen A."/>
            <person name="Lundell T."/>
            <person name="Morin E."/>
            <person name="Murat C."/>
            <person name="Riley R."/>
            <person name="Ohm R."/>
            <person name="Sun H."/>
            <person name="Tunlid A."/>
            <person name="Henrissat B."/>
            <person name="Grigoriev I.V."/>
            <person name="Hibbett D.S."/>
            <person name="Martin F."/>
        </authorList>
    </citation>
    <scope>NUCLEOTIDE SEQUENCE [LARGE SCALE GENOMIC DNA]</scope>
    <source>
        <strain evidence="9 10">FD-317 M1</strain>
    </source>
</reference>
<dbReference type="GO" id="GO:0072686">
    <property type="term" value="C:mitotic spindle"/>
    <property type="evidence" value="ECO:0007669"/>
    <property type="project" value="TreeGrafter"/>
</dbReference>
<dbReference type="GO" id="GO:0090307">
    <property type="term" value="P:mitotic spindle assembly"/>
    <property type="evidence" value="ECO:0007669"/>
    <property type="project" value="TreeGrafter"/>
</dbReference>
<gene>
    <name evidence="9" type="ORF">GYMLUDRAFT_88906</name>
</gene>
<evidence type="ECO:0000256" key="1">
    <source>
        <dbReference type="ARBA" id="ARBA00004186"/>
    </source>
</evidence>
<keyword evidence="7" id="KW-0547">Nucleotide-binding</keyword>
<sequence>MLPVAIEMDKDDVRRMGKTRTTMRMKMIACRTNPSSRFRSSTVTPFSTYTFSHIFALNATQADFFTKTTLPLVRDVLEGQNTLLFTYGVTNSGKTYTIQGGSNLSNAYTAVASTVL</sequence>
<keyword evidence="6" id="KW-0206">Cytoskeleton</keyword>
<evidence type="ECO:0000256" key="7">
    <source>
        <dbReference type="PROSITE-ProRule" id="PRU00283"/>
    </source>
</evidence>
<dbReference type="PANTHER" id="PTHR47970:SF29">
    <property type="entry name" value="KINESIN FAMILY MEMBER 20B"/>
    <property type="match status" value="1"/>
</dbReference>
<dbReference type="Gene3D" id="3.40.850.10">
    <property type="entry name" value="Kinesin motor domain"/>
    <property type="match status" value="1"/>
</dbReference>
<feature type="binding site" evidence="7">
    <location>
        <begin position="88"/>
        <end position="95"/>
    </location>
    <ligand>
        <name>ATP</name>
        <dbReference type="ChEBI" id="CHEBI:30616"/>
    </ligand>
</feature>
<comment type="similarity">
    <text evidence="7">Belongs to the TRAFAC class myosin-kinesin ATPase superfamily. Kinesin family.</text>
</comment>
<keyword evidence="5 7" id="KW-0505">Motor protein</keyword>
<accession>A0A0D0CAJ8</accession>
<dbReference type="InterPro" id="IPR027417">
    <property type="entry name" value="P-loop_NTPase"/>
</dbReference>
<dbReference type="Pfam" id="PF00225">
    <property type="entry name" value="Kinesin"/>
    <property type="match status" value="1"/>
</dbReference>
<evidence type="ECO:0000259" key="8">
    <source>
        <dbReference type="PROSITE" id="PS50067"/>
    </source>
</evidence>
<comment type="subcellular location">
    <subcellularLocation>
        <location evidence="1">Cytoplasm</location>
        <location evidence="1">Cytoskeleton</location>
        <location evidence="1">Spindle</location>
    </subcellularLocation>
</comment>
<dbReference type="Proteomes" id="UP000053593">
    <property type="component" value="Unassembled WGS sequence"/>
</dbReference>
<keyword evidence="4" id="KW-0175">Coiled coil</keyword>
<dbReference type="GO" id="GO:0008017">
    <property type="term" value="F:microtubule binding"/>
    <property type="evidence" value="ECO:0007669"/>
    <property type="project" value="InterPro"/>
</dbReference>
<proteinExistence type="inferred from homology"/>
<dbReference type="InterPro" id="IPR001752">
    <property type="entry name" value="Kinesin_motor_dom"/>
</dbReference>
<evidence type="ECO:0000256" key="6">
    <source>
        <dbReference type="ARBA" id="ARBA00023212"/>
    </source>
</evidence>
<evidence type="ECO:0000256" key="4">
    <source>
        <dbReference type="ARBA" id="ARBA00023054"/>
    </source>
</evidence>
<dbReference type="HOGENOM" id="CLU_2097141_0_0_1"/>
<dbReference type="PANTHER" id="PTHR47970">
    <property type="entry name" value="KINESIN-LIKE PROTEIN KIF11"/>
    <property type="match status" value="1"/>
</dbReference>
<keyword evidence="7" id="KW-0067">ATP-binding</keyword>
<dbReference type="GO" id="GO:0008574">
    <property type="term" value="F:plus-end-directed microtubule motor activity"/>
    <property type="evidence" value="ECO:0007669"/>
    <property type="project" value="TreeGrafter"/>
</dbReference>
<dbReference type="GO" id="GO:0051231">
    <property type="term" value="P:spindle elongation"/>
    <property type="evidence" value="ECO:0007669"/>
    <property type="project" value="TreeGrafter"/>
</dbReference>